<protein>
    <submittedName>
        <fullName evidence="1">Uncharacterized protein</fullName>
    </submittedName>
</protein>
<feature type="non-terminal residue" evidence="1">
    <location>
        <position position="1"/>
    </location>
</feature>
<accession>A0A392VKQ4</accession>
<dbReference type="AlphaFoldDB" id="A0A392VKQ4"/>
<proteinExistence type="predicted"/>
<sequence>QFHNAVAQLRALNPDVELNMEGLDEEKEVCDGQILPPLPDEEN</sequence>
<evidence type="ECO:0000313" key="2">
    <source>
        <dbReference type="Proteomes" id="UP000265520"/>
    </source>
</evidence>
<comment type="caution">
    <text evidence="1">The sequence shown here is derived from an EMBL/GenBank/DDBJ whole genome shotgun (WGS) entry which is preliminary data.</text>
</comment>
<dbReference type="EMBL" id="LXQA011165180">
    <property type="protein sequence ID" value="MCI87405.1"/>
    <property type="molecule type" value="Genomic_DNA"/>
</dbReference>
<name>A0A392VKQ4_9FABA</name>
<dbReference type="Proteomes" id="UP000265520">
    <property type="component" value="Unassembled WGS sequence"/>
</dbReference>
<organism evidence="1 2">
    <name type="scientific">Trifolium medium</name>
    <dbReference type="NCBI Taxonomy" id="97028"/>
    <lineage>
        <taxon>Eukaryota</taxon>
        <taxon>Viridiplantae</taxon>
        <taxon>Streptophyta</taxon>
        <taxon>Embryophyta</taxon>
        <taxon>Tracheophyta</taxon>
        <taxon>Spermatophyta</taxon>
        <taxon>Magnoliopsida</taxon>
        <taxon>eudicotyledons</taxon>
        <taxon>Gunneridae</taxon>
        <taxon>Pentapetalae</taxon>
        <taxon>rosids</taxon>
        <taxon>fabids</taxon>
        <taxon>Fabales</taxon>
        <taxon>Fabaceae</taxon>
        <taxon>Papilionoideae</taxon>
        <taxon>50 kb inversion clade</taxon>
        <taxon>NPAAA clade</taxon>
        <taxon>Hologalegina</taxon>
        <taxon>IRL clade</taxon>
        <taxon>Trifolieae</taxon>
        <taxon>Trifolium</taxon>
    </lineage>
</organism>
<keyword evidence="2" id="KW-1185">Reference proteome</keyword>
<reference evidence="1 2" key="1">
    <citation type="journal article" date="2018" name="Front. Plant Sci.">
        <title>Red Clover (Trifolium pratense) and Zigzag Clover (T. medium) - A Picture of Genomic Similarities and Differences.</title>
        <authorList>
            <person name="Dluhosova J."/>
            <person name="Istvanek J."/>
            <person name="Nedelnik J."/>
            <person name="Repkova J."/>
        </authorList>
    </citation>
    <scope>NUCLEOTIDE SEQUENCE [LARGE SCALE GENOMIC DNA]</scope>
    <source>
        <strain evidence="2">cv. 10/8</strain>
        <tissue evidence="1">Leaf</tissue>
    </source>
</reference>
<evidence type="ECO:0000313" key="1">
    <source>
        <dbReference type="EMBL" id="MCI87405.1"/>
    </source>
</evidence>